<comment type="caution">
    <text evidence="2">The sequence shown here is derived from an EMBL/GenBank/DDBJ whole genome shotgun (WGS) entry which is preliminary data.</text>
</comment>
<feature type="region of interest" description="Disordered" evidence="1">
    <location>
        <begin position="1"/>
        <end position="73"/>
    </location>
</feature>
<feature type="region of interest" description="Disordered" evidence="1">
    <location>
        <begin position="583"/>
        <end position="614"/>
    </location>
</feature>
<evidence type="ECO:0000313" key="3">
    <source>
        <dbReference type="Proteomes" id="UP000235965"/>
    </source>
</evidence>
<evidence type="ECO:0000256" key="1">
    <source>
        <dbReference type="SAM" id="MobiDB-lite"/>
    </source>
</evidence>
<sequence>MSSRQVRTNSHSRSSDSSSSSASESPSSVPALNFTLYGAPAPRCSHRTTSGAAKANPRSRSTKPTSCPPASPSSMYCAEELQLDLSFLTADEDKSTIINKRNEVCYKENEVIVRELSRKYKDITKSSHSRTDSNRETNVNCSNQSPLCEEIDTCDLGNIQHPRQEKQWLDSGSESEDRLSKNCNLLKKSDSNGTESPGTVQNFGDMSSSSQGSEEQTDSATSDTSSYVTLSEHSLDSCSSSCSSKSRDMHESEISRSNSSHSSMRPNSDSAKGFRHSNKIAKHRDFIIPIGDTSKRPSPNDFQQVIRRLHNGNLSHRRKSSGRNKTSTDISPAAIRNLRADTESQVSVSSGRMDSISVSIPENRDRRSDEPGNFLSSSTLENGYDGISTAAESSVYRCREVECDDIDCYAGCNRYIANDEENDRHVNENYNRTSEMCGKYCLNKSHKTATEERRIEEETIIDQSCVCCEGGVKICNYTNGFIPNESNNRPIHDSEFRITSDDCSRNESYFEEHSDEIMRDIKLSVNRVSEETESVPSDLNSPGTSDNYISPTDFEHYGDFDKTSIKSAFEYHQLPAANNREVERNVNSPPTGRHAADRMRLSSPTCNCDAGRKTKPSVKLPESHYFSVDSAPDVPLSASEAMEAILYARRLLCVLENALDRALSSNTDRSNTESSMTELSKSFLARITRRKQRPRSLSPNILRRCNGIDSVSGQAQTKIFSDSDHSALGDNAKQTSGVKPLLSLDGVSMRSCCYRAVSPFFSLTPEQLRKQRALLKPATDRRIRGDVIKILDVADILRNAILQRRTFMDPTDEFVCGTNRSVSECSLENAW</sequence>
<accession>A0A2J7QR34</accession>
<feature type="compositionally biased region" description="Polar residues" evidence="1">
    <location>
        <begin position="191"/>
        <end position="229"/>
    </location>
</feature>
<dbReference type="EMBL" id="NEVH01011997">
    <property type="protein sequence ID" value="PNF31040.1"/>
    <property type="molecule type" value="Genomic_DNA"/>
</dbReference>
<name>A0A2J7QR34_9NEOP</name>
<feature type="region of interest" description="Disordered" evidence="1">
    <location>
        <begin position="185"/>
        <end position="280"/>
    </location>
</feature>
<feature type="compositionally biased region" description="Basic and acidic residues" evidence="1">
    <location>
        <begin position="245"/>
        <end position="254"/>
    </location>
</feature>
<feature type="compositionally biased region" description="Basic and acidic residues" evidence="1">
    <location>
        <begin position="123"/>
        <end position="135"/>
    </location>
</feature>
<keyword evidence="3" id="KW-1185">Reference proteome</keyword>
<feature type="region of interest" description="Disordered" evidence="1">
    <location>
        <begin position="358"/>
        <end position="379"/>
    </location>
</feature>
<reference evidence="2 3" key="1">
    <citation type="submission" date="2017-12" db="EMBL/GenBank/DDBJ databases">
        <title>Hemimetabolous genomes reveal molecular basis of termite eusociality.</title>
        <authorList>
            <person name="Harrison M.C."/>
            <person name="Jongepier E."/>
            <person name="Robertson H.M."/>
            <person name="Arning N."/>
            <person name="Bitard-Feildel T."/>
            <person name="Chao H."/>
            <person name="Childers C.P."/>
            <person name="Dinh H."/>
            <person name="Doddapaneni H."/>
            <person name="Dugan S."/>
            <person name="Gowin J."/>
            <person name="Greiner C."/>
            <person name="Han Y."/>
            <person name="Hu H."/>
            <person name="Hughes D.S.T."/>
            <person name="Huylmans A.-K."/>
            <person name="Kemena C."/>
            <person name="Kremer L.P.M."/>
            <person name="Lee S.L."/>
            <person name="Lopez-Ezquerra A."/>
            <person name="Mallet L."/>
            <person name="Monroy-Kuhn J.M."/>
            <person name="Moser A."/>
            <person name="Murali S.C."/>
            <person name="Muzny D.M."/>
            <person name="Otani S."/>
            <person name="Piulachs M.-D."/>
            <person name="Poelchau M."/>
            <person name="Qu J."/>
            <person name="Schaub F."/>
            <person name="Wada-Katsumata A."/>
            <person name="Worley K.C."/>
            <person name="Xie Q."/>
            <person name="Ylla G."/>
            <person name="Poulsen M."/>
            <person name="Gibbs R.A."/>
            <person name="Schal C."/>
            <person name="Richards S."/>
            <person name="Belles X."/>
            <person name="Korb J."/>
            <person name="Bornberg-Bauer E."/>
        </authorList>
    </citation>
    <scope>NUCLEOTIDE SEQUENCE [LARGE SCALE GENOMIC DNA]</scope>
    <source>
        <tissue evidence="2">Whole body</tissue>
    </source>
</reference>
<dbReference type="InParanoid" id="A0A2J7QR34"/>
<dbReference type="AlphaFoldDB" id="A0A2J7QR34"/>
<proteinExistence type="predicted"/>
<feature type="compositionally biased region" description="Low complexity" evidence="1">
    <location>
        <begin position="11"/>
        <end position="28"/>
    </location>
</feature>
<organism evidence="2 3">
    <name type="scientific">Cryptotermes secundus</name>
    <dbReference type="NCBI Taxonomy" id="105785"/>
    <lineage>
        <taxon>Eukaryota</taxon>
        <taxon>Metazoa</taxon>
        <taxon>Ecdysozoa</taxon>
        <taxon>Arthropoda</taxon>
        <taxon>Hexapoda</taxon>
        <taxon>Insecta</taxon>
        <taxon>Pterygota</taxon>
        <taxon>Neoptera</taxon>
        <taxon>Polyneoptera</taxon>
        <taxon>Dictyoptera</taxon>
        <taxon>Blattodea</taxon>
        <taxon>Blattoidea</taxon>
        <taxon>Termitoidae</taxon>
        <taxon>Kalotermitidae</taxon>
        <taxon>Cryptotermitinae</taxon>
        <taxon>Cryptotermes</taxon>
    </lineage>
</organism>
<feature type="compositionally biased region" description="Low complexity" evidence="1">
    <location>
        <begin position="255"/>
        <end position="270"/>
    </location>
</feature>
<feature type="region of interest" description="Disordered" evidence="1">
    <location>
        <begin position="123"/>
        <end position="142"/>
    </location>
</feature>
<gene>
    <name evidence="2" type="ORF">B7P43_G17825</name>
</gene>
<evidence type="ECO:0000313" key="2">
    <source>
        <dbReference type="EMBL" id="PNF31040.1"/>
    </source>
</evidence>
<protein>
    <submittedName>
        <fullName evidence="2">Uncharacterized protein</fullName>
    </submittedName>
</protein>
<dbReference type="Proteomes" id="UP000235965">
    <property type="component" value="Unassembled WGS sequence"/>
</dbReference>